<dbReference type="PANTHER" id="PTHR42939">
    <property type="entry name" value="ABC TRANSPORTER ATP-BINDING PROTEIN ALBC-RELATED"/>
    <property type="match status" value="1"/>
</dbReference>
<dbReference type="InterPro" id="IPR003439">
    <property type="entry name" value="ABC_transporter-like_ATP-bd"/>
</dbReference>
<dbReference type="GO" id="GO:0005524">
    <property type="term" value="F:ATP binding"/>
    <property type="evidence" value="ECO:0007669"/>
    <property type="project" value="UniProtKB-KW"/>
</dbReference>
<dbReference type="STRING" id="1702221.AALO17_02970"/>
<dbReference type="InterPro" id="IPR051782">
    <property type="entry name" value="ABC_Transporter_VariousFunc"/>
</dbReference>
<evidence type="ECO:0000313" key="8">
    <source>
        <dbReference type="Proteomes" id="UP000186758"/>
    </source>
</evidence>
<accession>A0A140DS04</accession>
<dbReference type="EMBL" id="MPJZ01000050">
    <property type="protein sequence ID" value="OLU45415.1"/>
    <property type="molecule type" value="Genomic_DNA"/>
</dbReference>
<dbReference type="PATRIC" id="fig|1702221.3.peg.284"/>
<reference evidence="5 7" key="1">
    <citation type="journal article" date="2016" name="Gut Pathog.">
        <title>Whole genome sequencing of "Faecalibaculum rodentium" ALO17, isolated from C57BL/6J laboratory mouse feces.</title>
        <authorList>
            <person name="Lim S."/>
            <person name="Chang D.H."/>
            <person name="Ahn S."/>
            <person name="Kim B.C."/>
        </authorList>
    </citation>
    <scope>NUCLEOTIDE SEQUENCE [LARGE SCALE GENOMIC DNA]</scope>
    <source>
        <strain evidence="5 7">Alo17</strain>
    </source>
</reference>
<dbReference type="Proteomes" id="UP000069771">
    <property type="component" value="Chromosome"/>
</dbReference>
<organism evidence="5 7">
    <name type="scientific">Faecalibaculum rodentium</name>
    <dbReference type="NCBI Taxonomy" id="1702221"/>
    <lineage>
        <taxon>Bacteria</taxon>
        <taxon>Bacillati</taxon>
        <taxon>Bacillota</taxon>
        <taxon>Erysipelotrichia</taxon>
        <taxon>Erysipelotrichales</taxon>
        <taxon>Erysipelotrichaceae</taxon>
        <taxon>Faecalibaculum</taxon>
    </lineage>
</organism>
<dbReference type="GO" id="GO:0016887">
    <property type="term" value="F:ATP hydrolysis activity"/>
    <property type="evidence" value="ECO:0007669"/>
    <property type="project" value="InterPro"/>
</dbReference>
<gene>
    <name evidence="5" type="ORF">AALO17_02970</name>
    <name evidence="6" type="ORF">BO223_04790</name>
</gene>
<keyword evidence="7" id="KW-1185">Reference proteome</keyword>
<dbReference type="PROSITE" id="PS50893">
    <property type="entry name" value="ABC_TRANSPORTER_2"/>
    <property type="match status" value="1"/>
</dbReference>
<dbReference type="Proteomes" id="UP000186758">
    <property type="component" value="Unassembled WGS sequence"/>
</dbReference>
<keyword evidence="2" id="KW-0547">Nucleotide-binding</keyword>
<name>A0A140DS04_9FIRM</name>
<evidence type="ECO:0000256" key="1">
    <source>
        <dbReference type="ARBA" id="ARBA00022448"/>
    </source>
</evidence>
<dbReference type="InterPro" id="IPR003593">
    <property type="entry name" value="AAA+_ATPase"/>
</dbReference>
<dbReference type="InterPro" id="IPR027417">
    <property type="entry name" value="P-loop_NTPase"/>
</dbReference>
<dbReference type="KEGG" id="fro:AALO17_02970"/>
<protein>
    <recommendedName>
        <fullName evidence="4">ABC transporter domain-containing protein</fullName>
    </recommendedName>
</protein>
<sequence>MTPALSVQNLCKSFGEFALQDITFDVPCGVVTAIIGENGSGKSTTLACILGQDIPDSGTVAIFGTDPFQDIQAHAALGVSGDISQFPGAFTPNQLESVLKGLFPDWDTAAWNRLLELCQIPRTRRIEQFSRGMKAKLSLAAALSHRAKLLILDEATAGLDPVVREELLDLLLEFMQEEDHSILMTSHISSDLEKIADYIIFIRNGRIVFSEEKDTLLEHYGLASVSREQLGYVDESLILRRRVQPMSTDLLITDRQAFATRYPDYVLKQPTLDEIVLMFTKGDE</sequence>
<evidence type="ECO:0000313" key="5">
    <source>
        <dbReference type="EMBL" id="AMK53431.1"/>
    </source>
</evidence>
<dbReference type="PANTHER" id="PTHR42939:SF3">
    <property type="entry name" value="ABC TRANSPORTER ATP-BINDING COMPONENT"/>
    <property type="match status" value="1"/>
</dbReference>
<dbReference type="CDD" id="cd03230">
    <property type="entry name" value="ABC_DR_subfamily_A"/>
    <property type="match status" value="1"/>
</dbReference>
<feature type="domain" description="ABC transporter" evidence="4">
    <location>
        <begin position="5"/>
        <end position="229"/>
    </location>
</feature>
<evidence type="ECO:0000259" key="4">
    <source>
        <dbReference type="PROSITE" id="PS50893"/>
    </source>
</evidence>
<evidence type="ECO:0000256" key="2">
    <source>
        <dbReference type="ARBA" id="ARBA00022741"/>
    </source>
</evidence>
<keyword evidence="3" id="KW-0067">ATP-binding</keyword>
<dbReference type="Pfam" id="PF00005">
    <property type="entry name" value="ABC_tran"/>
    <property type="match status" value="1"/>
</dbReference>
<evidence type="ECO:0000313" key="7">
    <source>
        <dbReference type="Proteomes" id="UP000069771"/>
    </source>
</evidence>
<evidence type="ECO:0000313" key="6">
    <source>
        <dbReference type="EMBL" id="OLU45415.1"/>
    </source>
</evidence>
<dbReference type="OrthoDB" id="9804819at2"/>
<dbReference type="SMART" id="SM00382">
    <property type="entry name" value="AAA"/>
    <property type="match status" value="1"/>
</dbReference>
<dbReference type="RefSeq" id="WP_067554536.1">
    <property type="nucleotide sequence ID" value="NZ_CALFTW010000087.1"/>
</dbReference>
<keyword evidence="1" id="KW-0813">Transport</keyword>
<dbReference type="AlphaFoldDB" id="A0A140DS04"/>
<dbReference type="GeneID" id="78477170"/>
<dbReference type="EMBL" id="CP011391">
    <property type="protein sequence ID" value="AMK53431.1"/>
    <property type="molecule type" value="Genomic_DNA"/>
</dbReference>
<reference evidence="6 8" key="2">
    <citation type="submission" date="2016-11" db="EMBL/GenBank/DDBJ databases">
        <title>Description of two novel members of the family Erysipelotrichaceae: Ileibacterium lipovorans gen. nov., sp. nov. and Dubosiella newyorkensis, gen. nov., sp. nov.</title>
        <authorList>
            <person name="Cox L.M."/>
            <person name="Sohn J."/>
            <person name="Tyrrell K.L."/>
            <person name="Citron D.M."/>
            <person name="Lawson P.A."/>
            <person name="Patel N.B."/>
            <person name="Iizumi T."/>
            <person name="Perez-Perez G.I."/>
            <person name="Goldstein E.J."/>
            <person name="Blaser M.J."/>
        </authorList>
    </citation>
    <scope>NUCLEOTIDE SEQUENCE [LARGE SCALE GENOMIC DNA]</scope>
    <source>
        <strain evidence="6 8">NYU-BL-K8</strain>
    </source>
</reference>
<proteinExistence type="predicted"/>
<evidence type="ECO:0000256" key="3">
    <source>
        <dbReference type="ARBA" id="ARBA00022840"/>
    </source>
</evidence>
<dbReference type="SUPFAM" id="SSF52540">
    <property type="entry name" value="P-loop containing nucleoside triphosphate hydrolases"/>
    <property type="match status" value="1"/>
</dbReference>
<dbReference type="Gene3D" id="3.40.50.300">
    <property type="entry name" value="P-loop containing nucleotide triphosphate hydrolases"/>
    <property type="match status" value="1"/>
</dbReference>